<keyword evidence="3" id="KW-0223">Dioxygenase</keyword>
<dbReference type="InterPro" id="IPR005123">
    <property type="entry name" value="Oxoglu/Fe-dep_dioxygenase_dom"/>
</dbReference>
<evidence type="ECO:0000259" key="6">
    <source>
        <dbReference type="PROSITE" id="PS51471"/>
    </source>
</evidence>
<keyword evidence="4" id="KW-0560">Oxidoreductase</keyword>
<dbReference type="InterPro" id="IPR044862">
    <property type="entry name" value="Pro_4_hyd_alph_FE2OG_OXY"/>
</dbReference>
<evidence type="ECO:0000256" key="2">
    <source>
        <dbReference type="ARBA" id="ARBA00022723"/>
    </source>
</evidence>
<dbReference type="SMART" id="SM00702">
    <property type="entry name" value="P4Hc"/>
    <property type="match status" value="1"/>
</dbReference>
<feature type="domain" description="Fe2OG dioxygenase" evidence="6">
    <location>
        <begin position="223"/>
        <end position="346"/>
    </location>
</feature>
<evidence type="ECO:0000256" key="3">
    <source>
        <dbReference type="ARBA" id="ARBA00022964"/>
    </source>
</evidence>
<gene>
    <name evidence="7" type="ORF">OAUR00152_LOCUS29305</name>
</gene>
<keyword evidence="5" id="KW-0408">Iron</keyword>
<protein>
    <recommendedName>
        <fullName evidence="6">Fe2OG dioxygenase domain-containing protein</fullName>
    </recommendedName>
</protein>
<evidence type="ECO:0000256" key="5">
    <source>
        <dbReference type="ARBA" id="ARBA00023004"/>
    </source>
</evidence>
<dbReference type="InterPro" id="IPR006620">
    <property type="entry name" value="Pro_4_hyd_alph"/>
</dbReference>
<evidence type="ECO:0000256" key="4">
    <source>
        <dbReference type="ARBA" id="ARBA00023002"/>
    </source>
</evidence>
<organism evidence="7">
    <name type="scientific">Odontella aurita</name>
    <dbReference type="NCBI Taxonomy" id="265563"/>
    <lineage>
        <taxon>Eukaryota</taxon>
        <taxon>Sar</taxon>
        <taxon>Stramenopiles</taxon>
        <taxon>Ochrophyta</taxon>
        <taxon>Bacillariophyta</taxon>
        <taxon>Mediophyceae</taxon>
        <taxon>Biddulphiophycidae</taxon>
        <taxon>Eupodiscales</taxon>
        <taxon>Odontellaceae</taxon>
        <taxon>Odontella</taxon>
    </lineage>
</organism>
<name>A0A7S4JKV1_9STRA</name>
<comment type="cofactor">
    <cofactor evidence="1">
        <name>L-ascorbate</name>
        <dbReference type="ChEBI" id="CHEBI:38290"/>
    </cofactor>
</comment>
<dbReference type="GO" id="GO:0005506">
    <property type="term" value="F:iron ion binding"/>
    <property type="evidence" value="ECO:0007669"/>
    <property type="project" value="InterPro"/>
</dbReference>
<proteinExistence type="predicted"/>
<dbReference type="AlphaFoldDB" id="A0A7S4JKV1"/>
<dbReference type="PROSITE" id="PS51471">
    <property type="entry name" value="FE2OG_OXY"/>
    <property type="match status" value="1"/>
</dbReference>
<dbReference type="GO" id="GO:0004656">
    <property type="term" value="F:procollagen-proline 4-dioxygenase activity"/>
    <property type="evidence" value="ECO:0007669"/>
    <property type="project" value="TreeGrafter"/>
</dbReference>
<dbReference type="Pfam" id="PF13640">
    <property type="entry name" value="2OG-FeII_Oxy_3"/>
    <property type="match status" value="1"/>
</dbReference>
<dbReference type="GO" id="GO:0031418">
    <property type="term" value="F:L-ascorbic acid binding"/>
    <property type="evidence" value="ECO:0007669"/>
    <property type="project" value="InterPro"/>
</dbReference>
<accession>A0A7S4JKV1</accession>
<sequence length="356" mass="39558">MPTSLPGSGYLTMPEQARIDSACNRTPFTIRRGMLKCLIFSSLACITQVSGAFCLATIRGAGNGSTKRPKYGRIWGSVGAISFSVTDNYLESCGILSSRERLAIEQNSSEFWGRPRTEMEIIDFVANAVFEDNPIEGKQNIFVLKAEPPLVVVRGMMSDEMCDEIIWSAVHSGDMERSRVGTDLEESNIRTSSTTWLRGNQCEIPSRTFAHRASRLSGLPPGNQENLQVVHYGPGQKFDIHTDHLNEFNDQGMARLATCLLYLNTAELKAMEGVKGLTGGETWFPEFDVKVKPERGSVVFWWNTLERPGSDGYDSDMYLHVDPRSRHAGLPVASGEKWVANRWIHPVDIGTGVRGY</sequence>
<dbReference type="EMBL" id="HBKQ01042485">
    <property type="protein sequence ID" value="CAE2266711.1"/>
    <property type="molecule type" value="Transcribed_RNA"/>
</dbReference>
<dbReference type="PANTHER" id="PTHR10869:SF229">
    <property type="entry name" value="PROLYL 4-HYDROXYLASE ALPHA SUBUNIT DOMAIN-CONTAINING PROTEIN"/>
    <property type="match status" value="1"/>
</dbReference>
<dbReference type="Gene3D" id="2.60.120.620">
    <property type="entry name" value="q2cbj1_9rhob like domain"/>
    <property type="match status" value="1"/>
</dbReference>
<evidence type="ECO:0000256" key="1">
    <source>
        <dbReference type="ARBA" id="ARBA00001961"/>
    </source>
</evidence>
<dbReference type="PANTHER" id="PTHR10869">
    <property type="entry name" value="PROLYL 4-HYDROXYLASE ALPHA SUBUNIT"/>
    <property type="match status" value="1"/>
</dbReference>
<evidence type="ECO:0000313" key="7">
    <source>
        <dbReference type="EMBL" id="CAE2266711.1"/>
    </source>
</evidence>
<dbReference type="InterPro" id="IPR045054">
    <property type="entry name" value="P4HA-like"/>
</dbReference>
<dbReference type="GO" id="GO:0005783">
    <property type="term" value="C:endoplasmic reticulum"/>
    <property type="evidence" value="ECO:0007669"/>
    <property type="project" value="TreeGrafter"/>
</dbReference>
<reference evidence="7" key="1">
    <citation type="submission" date="2021-01" db="EMBL/GenBank/DDBJ databases">
        <authorList>
            <person name="Corre E."/>
            <person name="Pelletier E."/>
            <person name="Niang G."/>
            <person name="Scheremetjew M."/>
            <person name="Finn R."/>
            <person name="Kale V."/>
            <person name="Holt S."/>
            <person name="Cochrane G."/>
            <person name="Meng A."/>
            <person name="Brown T."/>
            <person name="Cohen L."/>
        </authorList>
    </citation>
    <scope>NUCLEOTIDE SEQUENCE</scope>
    <source>
        <strain evidence="7">Isolate 1302-5</strain>
    </source>
</reference>
<keyword evidence="2" id="KW-0479">Metal-binding</keyword>